<keyword evidence="3 6" id="KW-0413">Isomerase</keyword>
<dbReference type="EMBL" id="CP021991">
    <property type="protein sequence ID" value="ASD29991.1"/>
    <property type="molecule type" value="Genomic_DNA"/>
</dbReference>
<dbReference type="InterPro" id="IPR006145">
    <property type="entry name" value="PsdUridine_synth_RsuA/RluA"/>
</dbReference>
<dbReference type="InterPro" id="IPR020103">
    <property type="entry name" value="PsdUridine_synth_cat_dom_sf"/>
</dbReference>
<evidence type="ECO:0000256" key="6">
    <source>
        <dbReference type="RuleBase" id="RU362028"/>
    </source>
</evidence>
<gene>
    <name evidence="8" type="ORF">CEG42_02000</name>
</gene>
<proteinExistence type="inferred from homology"/>
<evidence type="ECO:0000313" key="8">
    <source>
        <dbReference type="EMBL" id="ASD29991.1"/>
    </source>
</evidence>
<dbReference type="PANTHER" id="PTHR21600:SF44">
    <property type="entry name" value="RIBOSOMAL LARGE SUBUNIT PSEUDOURIDINE SYNTHASE D"/>
    <property type="match status" value="1"/>
</dbReference>
<comment type="function">
    <text evidence="6">Responsible for synthesis of pseudouridine from uracil.</text>
</comment>
<dbReference type="GO" id="GO:0003723">
    <property type="term" value="F:RNA binding"/>
    <property type="evidence" value="ECO:0007669"/>
    <property type="project" value="UniProtKB-KW"/>
</dbReference>
<dbReference type="PANTHER" id="PTHR21600">
    <property type="entry name" value="MITOCHONDRIAL RNA PSEUDOURIDINE SYNTHASE"/>
    <property type="match status" value="1"/>
</dbReference>
<dbReference type="Proteomes" id="UP000197054">
    <property type="component" value="Chromosome"/>
</dbReference>
<evidence type="ECO:0000256" key="1">
    <source>
        <dbReference type="ARBA" id="ARBA00000073"/>
    </source>
</evidence>
<evidence type="ECO:0000259" key="7">
    <source>
        <dbReference type="SMART" id="SM00363"/>
    </source>
</evidence>
<comment type="similarity">
    <text evidence="2 6">Belongs to the pseudouridine synthase RluA family.</text>
</comment>
<dbReference type="InterPro" id="IPR050188">
    <property type="entry name" value="RluA_PseudoU_synthase"/>
</dbReference>
<accession>A0AAC9X6U4</accession>
<comment type="catalytic activity">
    <reaction evidence="1 6">
        <text>a uridine in RNA = a pseudouridine in RNA</text>
        <dbReference type="Rhea" id="RHEA:48348"/>
        <dbReference type="Rhea" id="RHEA-COMP:12068"/>
        <dbReference type="Rhea" id="RHEA-COMP:12069"/>
        <dbReference type="ChEBI" id="CHEBI:65314"/>
        <dbReference type="ChEBI" id="CHEBI:65315"/>
    </reaction>
</comment>
<evidence type="ECO:0000256" key="4">
    <source>
        <dbReference type="PIRSR" id="PIRSR606225-1"/>
    </source>
</evidence>
<dbReference type="EC" id="5.4.99.-" evidence="6"/>
<keyword evidence="5" id="KW-0694">RNA-binding</keyword>
<dbReference type="PROSITE" id="PS50889">
    <property type="entry name" value="S4"/>
    <property type="match status" value="1"/>
</dbReference>
<dbReference type="SUPFAM" id="SSF55120">
    <property type="entry name" value="Pseudouridine synthase"/>
    <property type="match status" value="1"/>
</dbReference>
<dbReference type="GO" id="GO:0000455">
    <property type="term" value="P:enzyme-directed rRNA pseudouridine synthesis"/>
    <property type="evidence" value="ECO:0007669"/>
    <property type="project" value="TreeGrafter"/>
</dbReference>
<evidence type="ECO:0000256" key="5">
    <source>
        <dbReference type="PROSITE-ProRule" id="PRU00182"/>
    </source>
</evidence>
<evidence type="ECO:0000256" key="3">
    <source>
        <dbReference type="ARBA" id="ARBA00023235"/>
    </source>
</evidence>
<dbReference type="Gene3D" id="3.30.2350.10">
    <property type="entry name" value="Pseudouridine synthase"/>
    <property type="match status" value="1"/>
</dbReference>
<evidence type="ECO:0000313" key="9">
    <source>
        <dbReference type="Proteomes" id="UP000197054"/>
    </source>
</evidence>
<name>A0AAC9X6U4_UREPR</name>
<feature type="domain" description="RNA-binding S4" evidence="7">
    <location>
        <begin position="11"/>
        <end position="71"/>
    </location>
</feature>
<dbReference type="Gene3D" id="3.10.290.10">
    <property type="entry name" value="RNA-binding S4 domain"/>
    <property type="match status" value="1"/>
</dbReference>
<protein>
    <recommendedName>
        <fullName evidence="6">Pseudouridine synthase</fullName>
        <ecNumber evidence="6">5.4.99.-</ecNumber>
    </recommendedName>
</protein>
<evidence type="ECO:0000256" key="2">
    <source>
        <dbReference type="ARBA" id="ARBA00010876"/>
    </source>
</evidence>
<dbReference type="GO" id="GO:0120159">
    <property type="term" value="F:rRNA pseudouridine synthase activity"/>
    <property type="evidence" value="ECO:0007669"/>
    <property type="project" value="UniProtKB-ARBA"/>
</dbReference>
<dbReference type="GeneID" id="29672489"/>
<dbReference type="InterPro" id="IPR002942">
    <property type="entry name" value="S4_RNA-bd"/>
</dbReference>
<dbReference type="CDD" id="cd02869">
    <property type="entry name" value="PseudoU_synth_RluA_like"/>
    <property type="match status" value="1"/>
</dbReference>
<organism evidence="8 9">
    <name type="scientific">Ureaplasma parvum</name>
    <name type="common">Ureaplasma urealyticum biotype 1</name>
    <dbReference type="NCBI Taxonomy" id="134821"/>
    <lineage>
        <taxon>Bacteria</taxon>
        <taxon>Bacillati</taxon>
        <taxon>Mycoplasmatota</taxon>
        <taxon>Mycoplasmoidales</taxon>
        <taxon>Mycoplasmoidaceae</taxon>
        <taxon>Ureaplasma</taxon>
    </lineage>
</organism>
<dbReference type="NCBIfam" id="TIGR00005">
    <property type="entry name" value="rluA_subfam"/>
    <property type="match status" value="1"/>
</dbReference>
<dbReference type="SUPFAM" id="SSF55174">
    <property type="entry name" value="Alpha-L RNA-binding motif"/>
    <property type="match status" value="1"/>
</dbReference>
<dbReference type="CDD" id="cd00165">
    <property type="entry name" value="S4"/>
    <property type="match status" value="1"/>
</dbReference>
<sequence>MKILYSLMSSQRIDKFLVENTNYSRTLIKKMLDQNLILVNDNFISKASYLLKKNDYIQINNELPIVQEQKKLLPFVYSLEIIFEDQDLLIVNKPSGMLVHPTSFHEQNTLANALKYYLKTDNFYITHRLDKNTSGLIIICKNQIALNSLQQQFMQKTIRKSYYAIVHNRFDMQHLHFMINEPIGHSYQDKLRMKTGNSKNTKEAISIVKVLEQYKNTALVEVSIITGRTHQIRVHMRYINHPVYNDPLYGISKHTTEYEQYLHSFYISFNHPSTNKKVEFKINMPKEFMELIRELKANE</sequence>
<dbReference type="InterPro" id="IPR006225">
    <property type="entry name" value="PsdUridine_synth_RluC/D"/>
</dbReference>
<reference evidence="8 9" key="1">
    <citation type="submission" date="2017-06" db="EMBL/GenBank/DDBJ databases">
        <title>Genome Sequencing and Comparative Genomics Analysis of Five Ureaplasma Urealyticums with Different Drug Resistance.</title>
        <authorList>
            <person name="Ma L."/>
            <person name="Jia T."/>
        </authorList>
    </citation>
    <scope>NUCLEOTIDE SEQUENCE [LARGE SCALE GENOMIC DNA]</scope>
    <source>
        <strain evidence="9">hebnu uu3</strain>
    </source>
</reference>
<dbReference type="InterPro" id="IPR036986">
    <property type="entry name" value="S4_RNA-bd_sf"/>
</dbReference>
<dbReference type="SMART" id="SM00363">
    <property type="entry name" value="S4"/>
    <property type="match status" value="1"/>
</dbReference>
<dbReference type="RefSeq" id="WP_010891730.1">
    <property type="nucleotide sequence ID" value="NZ_CAMQQM010000014.1"/>
</dbReference>
<feature type="active site" evidence="4">
    <location>
        <position position="130"/>
    </location>
</feature>
<dbReference type="AlphaFoldDB" id="A0AAC9X6U4"/>
<dbReference type="Pfam" id="PF00849">
    <property type="entry name" value="PseudoU_synth_2"/>
    <property type="match status" value="1"/>
</dbReference>